<dbReference type="Pfam" id="PF02517">
    <property type="entry name" value="Rce1-like"/>
    <property type="match status" value="1"/>
</dbReference>
<proteinExistence type="predicted"/>
<keyword evidence="1" id="KW-0812">Transmembrane</keyword>
<evidence type="ECO:0000256" key="1">
    <source>
        <dbReference type="SAM" id="Phobius"/>
    </source>
</evidence>
<feature type="transmembrane region" description="Helical" evidence="1">
    <location>
        <begin position="56"/>
        <end position="77"/>
    </location>
</feature>
<evidence type="ECO:0000313" key="3">
    <source>
        <dbReference type="EMBL" id="MDQ1106403.1"/>
    </source>
</evidence>
<feature type="transmembrane region" description="Helical" evidence="1">
    <location>
        <begin position="20"/>
        <end position="44"/>
    </location>
</feature>
<dbReference type="Proteomes" id="UP001239215">
    <property type="component" value="Unassembled WGS sequence"/>
</dbReference>
<dbReference type="GO" id="GO:0080120">
    <property type="term" value="P:CAAX-box protein maturation"/>
    <property type="evidence" value="ECO:0007669"/>
    <property type="project" value="UniProtKB-ARBA"/>
</dbReference>
<comment type="caution">
    <text evidence="3">The sequence shown here is derived from an EMBL/GenBank/DDBJ whole genome shotgun (WGS) entry which is preliminary data.</text>
</comment>
<keyword evidence="1" id="KW-0472">Membrane</keyword>
<accession>A0AAJ1X2A3</accession>
<dbReference type="EMBL" id="JAUTAN010000001">
    <property type="protein sequence ID" value="MDQ1106403.1"/>
    <property type="molecule type" value="Genomic_DNA"/>
</dbReference>
<reference evidence="3" key="1">
    <citation type="submission" date="2023-07" db="EMBL/GenBank/DDBJ databases">
        <title>Functional and genomic diversity of the sorghum phyllosphere microbiome.</title>
        <authorList>
            <person name="Shade A."/>
        </authorList>
    </citation>
    <scope>NUCLEOTIDE SEQUENCE</scope>
    <source>
        <strain evidence="3">SORGH_AS_1067</strain>
    </source>
</reference>
<name>A0AAJ1X2A3_9ACTN</name>
<keyword evidence="3" id="KW-0645">Protease</keyword>
<feature type="transmembrane region" description="Helical" evidence="1">
    <location>
        <begin position="137"/>
        <end position="161"/>
    </location>
</feature>
<gene>
    <name evidence="3" type="ORF">QE405_003687</name>
</gene>
<keyword evidence="3" id="KW-0378">Hydrolase</keyword>
<keyword evidence="1" id="KW-1133">Transmembrane helix</keyword>
<feature type="domain" description="CAAX prenyl protease 2/Lysostaphin resistance protein A-like" evidence="2">
    <location>
        <begin position="103"/>
        <end position="184"/>
    </location>
</feature>
<dbReference type="GO" id="GO:0006508">
    <property type="term" value="P:proteolysis"/>
    <property type="evidence" value="ECO:0007669"/>
    <property type="project" value="UniProtKB-KW"/>
</dbReference>
<sequence length="198" mass="20327">MVAGAVVLALMLRFDPGSVGFYACTVALAAVWAAGAFLAGPVHLGRTGRAPGRRPLLVPFGIGVGLIALFVVGGLVVREVPLLEPLDRAVRHVVAYTGDGVAPGLVVVTAVAGICEELFFRGALYDAVRRHPVLVTAAVYVVATAATGNIMLAFAAALLGVVTALQRRATGGVLAGCITHVTWSVGMLFILPMLFPSA</sequence>
<dbReference type="RefSeq" id="WP_307203929.1">
    <property type="nucleotide sequence ID" value="NZ_JAUTAN010000001.1"/>
</dbReference>
<evidence type="ECO:0000259" key="2">
    <source>
        <dbReference type="Pfam" id="PF02517"/>
    </source>
</evidence>
<evidence type="ECO:0000313" key="4">
    <source>
        <dbReference type="Proteomes" id="UP001239215"/>
    </source>
</evidence>
<dbReference type="AlphaFoldDB" id="A0AAJ1X2A3"/>
<organism evidence="3 4">
    <name type="scientific">Nocardioides zeae</name>
    <dbReference type="NCBI Taxonomy" id="1457234"/>
    <lineage>
        <taxon>Bacteria</taxon>
        <taxon>Bacillati</taxon>
        <taxon>Actinomycetota</taxon>
        <taxon>Actinomycetes</taxon>
        <taxon>Propionibacteriales</taxon>
        <taxon>Nocardioidaceae</taxon>
        <taxon>Nocardioides</taxon>
    </lineage>
</organism>
<feature type="transmembrane region" description="Helical" evidence="1">
    <location>
        <begin position="173"/>
        <end position="195"/>
    </location>
</feature>
<dbReference type="GO" id="GO:0004175">
    <property type="term" value="F:endopeptidase activity"/>
    <property type="evidence" value="ECO:0007669"/>
    <property type="project" value="UniProtKB-ARBA"/>
</dbReference>
<protein>
    <submittedName>
        <fullName evidence="3">Membrane protease YdiL (CAAX protease family)</fullName>
    </submittedName>
</protein>
<dbReference type="InterPro" id="IPR003675">
    <property type="entry name" value="Rce1/LyrA-like_dom"/>
</dbReference>